<gene>
    <name evidence="2" type="ORF">EDD29_8617</name>
</gene>
<dbReference type="Gene3D" id="1.10.260.130">
    <property type="match status" value="1"/>
</dbReference>
<feature type="chain" id="PRO_5018170103" evidence="1">
    <location>
        <begin position="27"/>
        <end position="421"/>
    </location>
</feature>
<dbReference type="GO" id="GO:0016042">
    <property type="term" value="P:lipid catabolic process"/>
    <property type="evidence" value="ECO:0007669"/>
    <property type="project" value="InterPro"/>
</dbReference>
<dbReference type="SUPFAM" id="SSF53474">
    <property type="entry name" value="alpha/beta-Hydrolases"/>
    <property type="match status" value="1"/>
</dbReference>
<accession>A0A3N1DBM8</accession>
<name>A0A3N1DBM8_9ACTN</name>
<dbReference type="EMBL" id="RJKE01000001">
    <property type="protein sequence ID" value="ROO90876.1"/>
    <property type="molecule type" value="Genomic_DNA"/>
</dbReference>
<evidence type="ECO:0000256" key="1">
    <source>
        <dbReference type="SAM" id="SignalP"/>
    </source>
</evidence>
<dbReference type="PANTHER" id="PTHR34853:SF1">
    <property type="entry name" value="LIPASE 5"/>
    <property type="match status" value="1"/>
</dbReference>
<dbReference type="RefSeq" id="WP_123669771.1">
    <property type="nucleotide sequence ID" value="NZ_RJKE01000001.1"/>
</dbReference>
<dbReference type="PANTHER" id="PTHR34853">
    <property type="match status" value="1"/>
</dbReference>
<dbReference type="OrthoDB" id="9798122at2"/>
<proteinExistence type="predicted"/>
<evidence type="ECO:0000313" key="2">
    <source>
        <dbReference type="EMBL" id="ROO90876.1"/>
    </source>
</evidence>
<organism evidence="2 3">
    <name type="scientific">Actinocorallia herbida</name>
    <dbReference type="NCBI Taxonomy" id="58109"/>
    <lineage>
        <taxon>Bacteria</taxon>
        <taxon>Bacillati</taxon>
        <taxon>Actinomycetota</taxon>
        <taxon>Actinomycetes</taxon>
        <taxon>Streptosporangiales</taxon>
        <taxon>Thermomonosporaceae</taxon>
        <taxon>Actinocorallia</taxon>
    </lineage>
</organism>
<reference evidence="2 3" key="1">
    <citation type="submission" date="2018-11" db="EMBL/GenBank/DDBJ databases">
        <title>Sequencing the genomes of 1000 actinobacteria strains.</title>
        <authorList>
            <person name="Klenk H.-P."/>
        </authorList>
    </citation>
    <scope>NUCLEOTIDE SEQUENCE [LARGE SCALE GENOMIC DNA]</scope>
    <source>
        <strain evidence="2 3">DSM 44254</strain>
    </source>
</reference>
<dbReference type="Gene3D" id="3.40.50.1820">
    <property type="entry name" value="alpha/beta hydrolase"/>
    <property type="match status" value="1"/>
</dbReference>
<protein>
    <submittedName>
        <fullName evidence="2">Triacylglycerol lipase</fullName>
    </submittedName>
</protein>
<dbReference type="GO" id="GO:0004806">
    <property type="term" value="F:triacylglycerol lipase activity"/>
    <property type="evidence" value="ECO:0007669"/>
    <property type="project" value="InterPro"/>
</dbReference>
<keyword evidence="3" id="KW-1185">Reference proteome</keyword>
<evidence type="ECO:0000313" key="3">
    <source>
        <dbReference type="Proteomes" id="UP000272400"/>
    </source>
</evidence>
<dbReference type="InterPro" id="IPR005152">
    <property type="entry name" value="Lipase_secreted"/>
</dbReference>
<comment type="caution">
    <text evidence="2">The sequence shown here is derived from an EMBL/GenBank/DDBJ whole genome shotgun (WGS) entry which is preliminary data.</text>
</comment>
<dbReference type="Pfam" id="PF03583">
    <property type="entry name" value="LIP"/>
    <property type="match status" value="1"/>
</dbReference>
<feature type="signal peptide" evidence="1">
    <location>
        <begin position="1"/>
        <end position="26"/>
    </location>
</feature>
<dbReference type="InterPro" id="IPR029058">
    <property type="entry name" value="AB_hydrolase_fold"/>
</dbReference>
<dbReference type="PIRSF" id="PIRSF029171">
    <property type="entry name" value="Esterase_LipA"/>
    <property type="match status" value="1"/>
</dbReference>
<dbReference type="Proteomes" id="UP000272400">
    <property type="component" value="Unassembled WGS sequence"/>
</dbReference>
<keyword evidence="1" id="KW-0732">Signal</keyword>
<sequence>MRLRSLCAAALVAAASTLTATGPAAAAPLLCLASEKQIFAAAGTITAPVGELLACRRVTLSEVPGNISMTAYQVRYVSTDLRGAKVPVTGTVAVPSASWTKGGSRPTVAFNPGTLGSGPQCAFSKQLAGDYQDMYEGEQVASFLKAGFAVAATDGVGYIDGAVHTYMIGQNAGHALLDLVRASRRIPFGSLRADGPVGVAGYSEGGAASLWAAQVAASYAPELKVVGAAAGGVPGDLKMTAAKLNGGLFAGFLADAVVGLGEAYPSLPFTALLNDRGRQAVADVKSKCLLGTLSAFTGQKVENFTTAKYSLEQLYALGDASGLTWGQAVDAQKLGVGIGGAASTATWKIGFPTFQYRGLLEEIIPVETQEETRRLYCAAGIPTQFKNDYAGEHLTTDALARGDVTAWLDDRFTGKPVPNNC</sequence>
<dbReference type="AlphaFoldDB" id="A0A3N1DBM8"/>